<keyword evidence="14" id="KW-0865">Zymogen</keyword>
<dbReference type="Proteomes" id="UP000824219">
    <property type="component" value="Linkage Group LG08"/>
</dbReference>
<dbReference type="InterPro" id="IPR000169">
    <property type="entry name" value="Pept_cys_AS"/>
</dbReference>
<evidence type="ECO:0000256" key="5">
    <source>
        <dbReference type="ARBA" id="ARBA00022692"/>
    </source>
</evidence>
<evidence type="ECO:0000256" key="2">
    <source>
        <dbReference type="ARBA" id="ARBA00004371"/>
    </source>
</evidence>
<evidence type="ECO:0000256" key="23">
    <source>
        <dbReference type="SAM" id="Phobius"/>
    </source>
</evidence>
<evidence type="ECO:0000256" key="9">
    <source>
        <dbReference type="ARBA" id="ARBA00022801"/>
    </source>
</evidence>
<dbReference type="InterPro" id="IPR001841">
    <property type="entry name" value="Znf_RING"/>
</dbReference>
<dbReference type="CDD" id="cd02122">
    <property type="entry name" value="PA_GRAIL_like"/>
    <property type="match status" value="1"/>
</dbReference>
<evidence type="ECO:0000313" key="25">
    <source>
        <dbReference type="EMBL" id="KAG7328769.1"/>
    </source>
</evidence>
<keyword evidence="13 23" id="KW-0472">Membrane</keyword>
<dbReference type="Gene3D" id="3.90.70.10">
    <property type="entry name" value="Cysteine proteinases"/>
    <property type="match status" value="1"/>
</dbReference>
<dbReference type="EMBL" id="JAHKSW010000008">
    <property type="protein sequence ID" value="KAG7328769.1"/>
    <property type="molecule type" value="Genomic_DNA"/>
</dbReference>
<evidence type="ECO:0000313" key="26">
    <source>
        <dbReference type="Proteomes" id="UP000824219"/>
    </source>
</evidence>
<dbReference type="GO" id="GO:0005764">
    <property type="term" value="C:lysosome"/>
    <property type="evidence" value="ECO:0007669"/>
    <property type="project" value="UniProtKB-SubCell"/>
</dbReference>
<reference evidence="25 26" key="1">
    <citation type="submission" date="2021-06" db="EMBL/GenBank/DDBJ databases">
        <title>Chromosome-level genome assembly of the red-tail catfish (Hemibagrus wyckioides).</title>
        <authorList>
            <person name="Shao F."/>
        </authorList>
    </citation>
    <scope>NUCLEOTIDE SEQUENCE [LARGE SCALE GENOMIC DNA]</scope>
    <source>
        <strain evidence="25">EC202008001</strain>
        <tissue evidence="25">Blood</tissue>
    </source>
</reference>
<keyword evidence="9" id="KW-0378">Hydrolase</keyword>
<keyword evidence="10" id="KW-0788">Thiol protease</keyword>
<keyword evidence="4" id="KW-0645">Protease</keyword>
<comment type="caution">
    <text evidence="25">The sequence shown here is derived from an EMBL/GenBank/DDBJ whole genome shotgun (WGS) entry which is preliminary data.</text>
</comment>
<dbReference type="SMART" id="SM00184">
    <property type="entry name" value="RING"/>
    <property type="match status" value="1"/>
</dbReference>
<dbReference type="CDD" id="cd02248">
    <property type="entry name" value="Peptidase_C1A"/>
    <property type="match status" value="1"/>
</dbReference>
<evidence type="ECO:0000256" key="22">
    <source>
        <dbReference type="PROSITE-ProRule" id="PRU00175"/>
    </source>
</evidence>
<dbReference type="InterPro" id="IPR038765">
    <property type="entry name" value="Papain-like_cys_pep_sf"/>
</dbReference>
<dbReference type="GO" id="GO:0008234">
    <property type="term" value="F:cysteine-type peptidase activity"/>
    <property type="evidence" value="ECO:0007669"/>
    <property type="project" value="UniProtKB-KW"/>
</dbReference>
<dbReference type="FunFam" id="3.90.70.10:FF:000079">
    <property type="entry name" value="Cathepsin O"/>
    <property type="match status" value="1"/>
</dbReference>
<evidence type="ECO:0000256" key="17">
    <source>
        <dbReference type="ARBA" id="ARBA00023228"/>
    </source>
</evidence>
<dbReference type="Pfam" id="PF00112">
    <property type="entry name" value="Peptidase_C1"/>
    <property type="match status" value="1"/>
</dbReference>
<evidence type="ECO:0000256" key="21">
    <source>
        <dbReference type="ARBA" id="ARBA00072046"/>
    </source>
</evidence>
<comment type="function">
    <text evidence="19">Proteolytic enzyme possibly involved in normal cellular protein degradation and turnover.</text>
</comment>
<dbReference type="GO" id="GO:0016020">
    <property type="term" value="C:membrane"/>
    <property type="evidence" value="ECO:0007669"/>
    <property type="project" value="UniProtKB-SubCell"/>
</dbReference>
<keyword evidence="5 23" id="KW-0812">Transmembrane</keyword>
<keyword evidence="15" id="KW-1015">Disulfide bond</keyword>
<evidence type="ECO:0000256" key="14">
    <source>
        <dbReference type="ARBA" id="ARBA00023145"/>
    </source>
</evidence>
<evidence type="ECO:0000256" key="4">
    <source>
        <dbReference type="ARBA" id="ARBA00022670"/>
    </source>
</evidence>
<evidence type="ECO:0000259" key="24">
    <source>
        <dbReference type="PROSITE" id="PS50089"/>
    </source>
</evidence>
<dbReference type="InterPro" id="IPR000668">
    <property type="entry name" value="Peptidase_C1A_C"/>
</dbReference>
<evidence type="ECO:0000256" key="12">
    <source>
        <dbReference type="ARBA" id="ARBA00022989"/>
    </source>
</evidence>
<dbReference type="PRINTS" id="PR00705">
    <property type="entry name" value="PAPAIN"/>
</dbReference>
<keyword evidence="12 23" id="KW-1133">Transmembrane helix</keyword>
<evidence type="ECO:0000256" key="10">
    <source>
        <dbReference type="ARBA" id="ARBA00022807"/>
    </source>
</evidence>
<feature type="domain" description="RING-type" evidence="24">
    <location>
        <begin position="297"/>
        <end position="338"/>
    </location>
</feature>
<evidence type="ECO:0000256" key="6">
    <source>
        <dbReference type="ARBA" id="ARBA00022723"/>
    </source>
</evidence>
<dbReference type="FunFam" id="3.30.40.10:FF:000009">
    <property type="entry name" value="E3 ubiquitin-protein ligase RNF130"/>
    <property type="match status" value="1"/>
</dbReference>
<comment type="subcellular location">
    <subcellularLocation>
        <location evidence="2">Lysosome</location>
    </subcellularLocation>
    <subcellularLocation>
        <location evidence="1">Membrane</location>
    </subcellularLocation>
</comment>
<evidence type="ECO:0000256" key="3">
    <source>
        <dbReference type="ARBA" id="ARBA00008455"/>
    </source>
</evidence>
<dbReference type="InterPro" id="IPR039417">
    <property type="entry name" value="Peptidase_C1A_papain-like"/>
</dbReference>
<proteinExistence type="inferred from homology"/>
<keyword evidence="6" id="KW-0479">Metal-binding</keyword>
<name>A0A9D3NV21_9TELE</name>
<sequence length="732" mass="81705">MKGEEVEKKEEKHTAREAFTPEQISVVLSRLSGCPSAFLCVPDVDMAVRSLWRTDKTDKTVVNKEEYLSAIINATVQDSKGNTKRVISKEDGRYGQNSPKTEVTGIIITPAAVNGVVDMQGCCPYTRFIIPPKTTHWIALLQRGKCMFKEKILKAAAFNASAVLIYNNSSKEDTVTMAHEGTGDTVAVMITESLGKDLLYFVEKNETVWVSVSVGSRGPVKNLNRGSLVFVSISFIVLMIISSAWLIFYFIQKIRDTNARDRSQRRLGDAAKKAISKLTTRTVKRGDKETEPDFNHCAVCIEGYQLNDVVRILPCKHVFHKMCVDPWLNEHCTCPMCKLNILKALGIMPNLQCVDNVAFDMERMTRTHSSSQRVALMDVSSETSVSVEPLTRSGSSQLLSESELTHTHTHRSGEINIAVTKEWFIVGSFAVLSVLTLCYMIIRATGNNYDNTASELDSIKRQIFLNSHRKDLRHSAVYGVNQFSILSSQQFKDLYLRARREKVPRYKPSQHGHFGTSPYPRKFDWRDRRAVGPVHDQRSCGGCWAFSVVSAVESVRVKDGGTFQELSVQQVVDCAYKSQGCDGGSPVSTLAWLKQSGEKLVNETEYPYEEKTGVCRVFPRGHGGVAVKDYAAFDFSGQEEEMSRRLVDWGPLVVIVDAMSWQDYQGGIIQHHCSAEHANHAVIITGYDTTGEVPFWIVRNSWGTAWGDEGYAYIKMGENICGVADSVAAVFL</sequence>
<dbReference type="FunFam" id="3.50.30.30:FF:000003">
    <property type="entry name" value="E3 ubiquitin-protein ligase RNF128"/>
    <property type="match status" value="1"/>
</dbReference>
<evidence type="ECO:0000256" key="20">
    <source>
        <dbReference type="ARBA" id="ARBA00066464"/>
    </source>
</evidence>
<gene>
    <name evidence="25" type="ORF">KOW79_006943</name>
</gene>
<keyword evidence="8 22" id="KW-0863">Zinc-finger</keyword>
<evidence type="ECO:0000256" key="8">
    <source>
        <dbReference type="ARBA" id="ARBA00022771"/>
    </source>
</evidence>
<comment type="catalytic activity">
    <reaction evidence="18">
        <text>The recombinant human enzyme hydrolyzes synthetic endopeptidase substrates including Z-Phe-Arg-NHMec and Z-Arg-Arg-NHMec.</text>
        <dbReference type="EC" id="3.4.22.42"/>
    </reaction>
</comment>
<comment type="similarity">
    <text evidence="3">Belongs to the peptidase C1 family.</text>
</comment>
<evidence type="ECO:0000256" key="19">
    <source>
        <dbReference type="ARBA" id="ARBA00053492"/>
    </source>
</evidence>
<dbReference type="PROSITE" id="PS00139">
    <property type="entry name" value="THIOL_PROTEASE_CYS"/>
    <property type="match status" value="1"/>
</dbReference>
<dbReference type="CDD" id="cd16803">
    <property type="entry name" value="RING-H2_RNF130"/>
    <property type="match status" value="1"/>
</dbReference>
<keyword evidence="16" id="KW-0325">Glycoprotein</keyword>
<dbReference type="Gene3D" id="3.50.30.30">
    <property type="match status" value="1"/>
</dbReference>
<protein>
    <recommendedName>
        <fullName evidence="21">Cathepsin O</fullName>
        <ecNumber evidence="20">3.4.22.42</ecNumber>
    </recommendedName>
</protein>
<organism evidence="25 26">
    <name type="scientific">Hemibagrus wyckioides</name>
    <dbReference type="NCBI Taxonomy" id="337641"/>
    <lineage>
        <taxon>Eukaryota</taxon>
        <taxon>Metazoa</taxon>
        <taxon>Chordata</taxon>
        <taxon>Craniata</taxon>
        <taxon>Vertebrata</taxon>
        <taxon>Euteleostomi</taxon>
        <taxon>Actinopterygii</taxon>
        <taxon>Neopterygii</taxon>
        <taxon>Teleostei</taxon>
        <taxon>Ostariophysi</taxon>
        <taxon>Siluriformes</taxon>
        <taxon>Bagridae</taxon>
        <taxon>Hemibagrus</taxon>
    </lineage>
</organism>
<dbReference type="GO" id="GO:0008270">
    <property type="term" value="F:zinc ion binding"/>
    <property type="evidence" value="ECO:0007669"/>
    <property type="project" value="UniProtKB-KW"/>
</dbReference>
<evidence type="ECO:0000256" key="18">
    <source>
        <dbReference type="ARBA" id="ARBA00051025"/>
    </source>
</evidence>
<dbReference type="AlphaFoldDB" id="A0A9D3NV21"/>
<dbReference type="InterPro" id="IPR013083">
    <property type="entry name" value="Znf_RING/FYVE/PHD"/>
</dbReference>
<feature type="transmembrane region" description="Helical" evidence="23">
    <location>
        <begin position="423"/>
        <end position="442"/>
    </location>
</feature>
<evidence type="ECO:0000256" key="15">
    <source>
        <dbReference type="ARBA" id="ARBA00023157"/>
    </source>
</evidence>
<dbReference type="PROSITE" id="PS50089">
    <property type="entry name" value="ZF_RING_2"/>
    <property type="match status" value="1"/>
</dbReference>
<dbReference type="Pfam" id="PF13639">
    <property type="entry name" value="zf-RING_2"/>
    <property type="match status" value="1"/>
</dbReference>
<keyword evidence="7" id="KW-0732">Signal</keyword>
<dbReference type="SUPFAM" id="SSF54001">
    <property type="entry name" value="Cysteine proteinases"/>
    <property type="match status" value="1"/>
</dbReference>
<dbReference type="OrthoDB" id="5357315at2759"/>
<dbReference type="Gene3D" id="3.30.40.10">
    <property type="entry name" value="Zinc/RING finger domain, C3HC4 (zinc finger)"/>
    <property type="match status" value="1"/>
</dbReference>
<keyword evidence="11" id="KW-0862">Zinc</keyword>
<keyword evidence="26" id="KW-1185">Reference proteome</keyword>
<dbReference type="InterPro" id="IPR013128">
    <property type="entry name" value="Peptidase_C1A"/>
</dbReference>
<dbReference type="InterPro" id="IPR046450">
    <property type="entry name" value="PA_dom_sf"/>
</dbReference>
<dbReference type="Pfam" id="PF02225">
    <property type="entry name" value="PA"/>
    <property type="match status" value="1"/>
</dbReference>
<dbReference type="SUPFAM" id="SSF52025">
    <property type="entry name" value="PA domain"/>
    <property type="match status" value="1"/>
</dbReference>
<dbReference type="EC" id="3.4.22.42" evidence="20"/>
<dbReference type="SMART" id="SM00645">
    <property type="entry name" value="Pept_C1"/>
    <property type="match status" value="1"/>
</dbReference>
<dbReference type="InterPro" id="IPR003137">
    <property type="entry name" value="PA_domain"/>
</dbReference>
<dbReference type="GO" id="GO:0006508">
    <property type="term" value="P:proteolysis"/>
    <property type="evidence" value="ECO:0007669"/>
    <property type="project" value="UniProtKB-KW"/>
</dbReference>
<feature type="transmembrane region" description="Helical" evidence="23">
    <location>
        <begin position="228"/>
        <end position="251"/>
    </location>
</feature>
<evidence type="ECO:0000256" key="13">
    <source>
        <dbReference type="ARBA" id="ARBA00023136"/>
    </source>
</evidence>
<evidence type="ECO:0000256" key="16">
    <source>
        <dbReference type="ARBA" id="ARBA00023180"/>
    </source>
</evidence>
<accession>A0A9D3NV21</accession>
<evidence type="ECO:0000256" key="7">
    <source>
        <dbReference type="ARBA" id="ARBA00022729"/>
    </source>
</evidence>
<dbReference type="SUPFAM" id="SSF57850">
    <property type="entry name" value="RING/U-box"/>
    <property type="match status" value="1"/>
</dbReference>
<evidence type="ECO:0000256" key="1">
    <source>
        <dbReference type="ARBA" id="ARBA00004370"/>
    </source>
</evidence>
<keyword evidence="17" id="KW-0458">Lysosome</keyword>
<evidence type="ECO:0000256" key="11">
    <source>
        <dbReference type="ARBA" id="ARBA00022833"/>
    </source>
</evidence>
<dbReference type="PANTHER" id="PTHR12411">
    <property type="entry name" value="CYSTEINE PROTEASE FAMILY C1-RELATED"/>
    <property type="match status" value="1"/>
</dbReference>